<dbReference type="Gene3D" id="1.20.1250.20">
    <property type="entry name" value="MFS general substrate transporter like domains"/>
    <property type="match status" value="1"/>
</dbReference>
<dbReference type="Proteomes" id="UP001500902">
    <property type="component" value="Unassembled WGS sequence"/>
</dbReference>
<dbReference type="EMBL" id="BAAAZP010000104">
    <property type="protein sequence ID" value="GAA3687249.1"/>
    <property type="molecule type" value="Genomic_DNA"/>
</dbReference>
<feature type="transmembrane region" description="Helical" evidence="7">
    <location>
        <begin position="52"/>
        <end position="73"/>
    </location>
</feature>
<evidence type="ECO:0000256" key="3">
    <source>
        <dbReference type="ARBA" id="ARBA00022475"/>
    </source>
</evidence>
<comment type="subcellular location">
    <subcellularLocation>
        <location evidence="1">Cell membrane</location>
        <topology evidence="1">Multi-pass membrane protein</topology>
    </subcellularLocation>
</comment>
<reference evidence="10" key="1">
    <citation type="journal article" date="2019" name="Int. J. Syst. Evol. Microbiol.">
        <title>The Global Catalogue of Microorganisms (GCM) 10K type strain sequencing project: providing services to taxonomists for standard genome sequencing and annotation.</title>
        <authorList>
            <consortium name="The Broad Institute Genomics Platform"/>
            <consortium name="The Broad Institute Genome Sequencing Center for Infectious Disease"/>
            <person name="Wu L."/>
            <person name="Ma J."/>
        </authorList>
    </citation>
    <scope>NUCLEOTIDE SEQUENCE [LARGE SCALE GENOMIC DNA]</scope>
    <source>
        <strain evidence="10">JCM 16904</strain>
    </source>
</reference>
<feature type="transmembrane region" description="Helical" evidence="7">
    <location>
        <begin position="229"/>
        <end position="251"/>
    </location>
</feature>
<evidence type="ECO:0000313" key="10">
    <source>
        <dbReference type="Proteomes" id="UP001500902"/>
    </source>
</evidence>
<feature type="transmembrane region" description="Helical" evidence="7">
    <location>
        <begin position="288"/>
        <end position="308"/>
    </location>
</feature>
<keyword evidence="5 7" id="KW-1133">Transmembrane helix</keyword>
<comment type="caution">
    <text evidence="9">The sequence shown here is derived from an EMBL/GenBank/DDBJ whole genome shotgun (WGS) entry which is preliminary data.</text>
</comment>
<evidence type="ECO:0000313" key="9">
    <source>
        <dbReference type="EMBL" id="GAA3687249.1"/>
    </source>
</evidence>
<dbReference type="InterPro" id="IPR036259">
    <property type="entry name" value="MFS_trans_sf"/>
</dbReference>
<feature type="transmembrane region" description="Helical" evidence="7">
    <location>
        <begin position="315"/>
        <end position="336"/>
    </location>
</feature>
<evidence type="ECO:0000256" key="6">
    <source>
        <dbReference type="ARBA" id="ARBA00023136"/>
    </source>
</evidence>
<evidence type="ECO:0000256" key="1">
    <source>
        <dbReference type="ARBA" id="ARBA00004651"/>
    </source>
</evidence>
<dbReference type="PROSITE" id="PS50850">
    <property type="entry name" value="MFS"/>
    <property type="match status" value="1"/>
</dbReference>
<dbReference type="PANTHER" id="PTHR23513">
    <property type="entry name" value="INTEGRAL MEMBRANE EFFLUX PROTEIN-RELATED"/>
    <property type="match status" value="1"/>
</dbReference>
<keyword evidence="6 7" id="KW-0472">Membrane</keyword>
<dbReference type="Pfam" id="PF05977">
    <property type="entry name" value="MFS_3"/>
    <property type="match status" value="1"/>
</dbReference>
<proteinExistence type="predicted"/>
<feature type="transmembrane region" description="Helical" evidence="7">
    <location>
        <begin position="258"/>
        <end position="282"/>
    </location>
</feature>
<keyword evidence="10" id="KW-1185">Reference proteome</keyword>
<evidence type="ECO:0000256" key="7">
    <source>
        <dbReference type="SAM" id="Phobius"/>
    </source>
</evidence>
<evidence type="ECO:0000259" key="8">
    <source>
        <dbReference type="PROSITE" id="PS50850"/>
    </source>
</evidence>
<dbReference type="PANTHER" id="PTHR23513:SF6">
    <property type="entry name" value="MAJOR FACILITATOR SUPERFAMILY ASSOCIATED DOMAIN-CONTAINING PROTEIN"/>
    <property type="match status" value="1"/>
</dbReference>
<keyword evidence="2" id="KW-0813">Transport</keyword>
<feature type="domain" description="Major facilitator superfamily (MFS) profile" evidence="8">
    <location>
        <begin position="226"/>
        <end position="425"/>
    </location>
</feature>
<protein>
    <submittedName>
        <fullName evidence="9">MFS transporter</fullName>
    </submittedName>
</protein>
<gene>
    <name evidence="9" type="ORF">GCM10022224_060410</name>
</gene>
<organism evidence="9 10">
    <name type="scientific">Nonomuraea antimicrobica</name>
    <dbReference type="NCBI Taxonomy" id="561173"/>
    <lineage>
        <taxon>Bacteria</taxon>
        <taxon>Bacillati</taxon>
        <taxon>Actinomycetota</taxon>
        <taxon>Actinomycetes</taxon>
        <taxon>Streptosporangiales</taxon>
        <taxon>Streptosporangiaceae</taxon>
        <taxon>Nonomuraea</taxon>
    </lineage>
</organism>
<evidence type="ECO:0000256" key="4">
    <source>
        <dbReference type="ARBA" id="ARBA00022692"/>
    </source>
</evidence>
<feature type="transmembrane region" description="Helical" evidence="7">
    <location>
        <begin position="356"/>
        <end position="376"/>
    </location>
</feature>
<dbReference type="CDD" id="cd06173">
    <property type="entry name" value="MFS_MefA_like"/>
    <property type="match status" value="1"/>
</dbReference>
<feature type="transmembrane region" description="Helical" evidence="7">
    <location>
        <begin position="157"/>
        <end position="190"/>
    </location>
</feature>
<feature type="transmembrane region" description="Helical" evidence="7">
    <location>
        <begin position="388"/>
        <end position="408"/>
    </location>
</feature>
<dbReference type="RefSeq" id="WP_344885736.1">
    <property type="nucleotide sequence ID" value="NZ_BAAAZP010000104.1"/>
</dbReference>
<accession>A0ABP7CGT9</accession>
<name>A0ABP7CGT9_9ACTN</name>
<evidence type="ECO:0000256" key="5">
    <source>
        <dbReference type="ARBA" id="ARBA00022989"/>
    </source>
</evidence>
<dbReference type="InterPro" id="IPR020846">
    <property type="entry name" value="MFS_dom"/>
</dbReference>
<evidence type="ECO:0000256" key="2">
    <source>
        <dbReference type="ARBA" id="ARBA00022448"/>
    </source>
</evidence>
<keyword evidence="4 7" id="KW-0812">Transmembrane</keyword>
<dbReference type="InterPro" id="IPR010290">
    <property type="entry name" value="TM_effector"/>
</dbReference>
<sequence length="425" mass="44183">MNDPRPPSLWRDDDFRRLWAGQTASQLGAHACQVILPLVAVVALNADPHQTGALRAVQQAPILLLSLLVGAWVDRRRSRTVMVLADSGRAVVLAVVPAAYLLGLLDIPLLLLVAFLVGVLTVYFDVAYHACLVRLVRRGQLAQGNSALEGSGSAARIAAPALGGALVSLLSAPIALAASAFFFTLSFLSIQRIRRPEPMPEPPSAREAGVWRQIHEGLRLVAGNASLRAVGISSALFQFSFAAFMTVYLLFLPRTLHLSGVAIGLVLAAMGPGALVGSVLAATLPARYGYGVVMVSAAVLADGVMLCVPALHGSSALTVAALMAVNFLFGVFSQVVDVTVVTVRQAITPIPLQGRVVATVNFLGMGLTPLGSLLGGHLAGVAGPRTSLLLAAVALALSPLFMATSPLARLGRNLPGTADGLARPH</sequence>
<dbReference type="SUPFAM" id="SSF103473">
    <property type="entry name" value="MFS general substrate transporter"/>
    <property type="match status" value="1"/>
</dbReference>
<keyword evidence="3" id="KW-1003">Cell membrane</keyword>